<dbReference type="GO" id="GO:0005524">
    <property type="term" value="F:ATP binding"/>
    <property type="evidence" value="ECO:0007669"/>
    <property type="project" value="InterPro"/>
</dbReference>
<sequence>MFPPLFEPSGDFTAAALLSGTSQDGLDVAFYRITPSPQEPLRPHMRLLTARTHAFPEKLAGMLRHLSFRADAPVRDLLQFEQHFALFCVNVLQQNAESAGLNISDLHFIATHGQTLYHEKLSRSAFRALSLQLAGADYLASKLGCAVVSDFRTRHIAEGGEGAPLAPILDYLYWQPEAGTRIMLNLGGIANITVLRAGASLAETAYGDTGPANKLMDQLMQRDGGAPWDAGGVIAASGQLQQAVLELLLREPYFALPFPKSTGPELFNLTETERRIRTAGLPVPSFPDFMATLSALTATTVADAISRLCNSAVTSDAGTEILVSGGGAKNAHLLRQIELLTELPLRIAGSEREADGDETASGSLTADFKETQLFALLGYLTLYTQGAEIFRPGQPVRLAKISLP</sequence>
<dbReference type="GO" id="GO:0016301">
    <property type="term" value="F:kinase activity"/>
    <property type="evidence" value="ECO:0007669"/>
    <property type="project" value="UniProtKB-KW"/>
</dbReference>
<dbReference type="EMBL" id="CP027806">
    <property type="protein sequence ID" value="AXJ00654.1"/>
    <property type="molecule type" value="Genomic_DNA"/>
</dbReference>
<keyword evidence="2" id="KW-1185">Reference proteome</keyword>
<proteinExistence type="predicted"/>
<dbReference type="OrthoDB" id="9763949at2"/>
<organism evidence="1 2">
    <name type="scientific">Cyclonatronum proteinivorum</name>
    <dbReference type="NCBI Taxonomy" id="1457365"/>
    <lineage>
        <taxon>Bacteria</taxon>
        <taxon>Pseudomonadati</taxon>
        <taxon>Balneolota</taxon>
        <taxon>Balneolia</taxon>
        <taxon>Balneolales</taxon>
        <taxon>Cyclonatronaceae</taxon>
        <taxon>Cyclonatronum</taxon>
    </lineage>
</organism>
<keyword evidence="1" id="KW-0808">Transferase</keyword>
<dbReference type="KEGG" id="cprv:CYPRO_1398"/>
<dbReference type="Pfam" id="PF03702">
    <property type="entry name" value="AnmK"/>
    <property type="match status" value="1"/>
</dbReference>
<dbReference type="GO" id="GO:0016773">
    <property type="term" value="F:phosphotransferase activity, alcohol group as acceptor"/>
    <property type="evidence" value="ECO:0007669"/>
    <property type="project" value="InterPro"/>
</dbReference>
<dbReference type="GO" id="GO:0006040">
    <property type="term" value="P:amino sugar metabolic process"/>
    <property type="evidence" value="ECO:0007669"/>
    <property type="project" value="InterPro"/>
</dbReference>
<accession>A0A345UJK2</accession>
<dbReference type="PANTHER" id="PTHR30605:SF0">
    <property type="entry name" value="ANHYDRO-N-ACETYLMURAMIC ACID KINASE"/>
    <property type="match status" value="1"/>
</dbReference>
<reference evidence="1 2" key="1">
    <citation type="submission" date="2018-03" db="EMBL/GenBank/DDBJ databases">
        <title>Phenotypic and genomic properties of Cyclonatronum proteinivorum gen. nov., sp. nov., a haloalkaliphilic bacteroidete from soda lakes possessing Na+-translocating rhodopsin.</title>
        <authorList>
            <person name="Toshchakov S.V."/>
            <person name="Korzhenkov A."/>
            <person name="Samarov N.I."/>
            <person name="Kublanov I.V."/>
            <person name="Muntyan M.S."/>
            <person name="Sorokin D.Y."/>
        </authorList>
    </citation>
    <scope>NUCLEOTIDE SEQUENCE [LARGE SCALE GENOMIC DNA]</scope>
    <source>
        <strain evidence="1 2">Omega</strain>
    </source>
</reference>
<gene>
    <name evidence="1" type="ORF">CYPRO_1398</name>
</gene>
<protein>
    <submittedName>
        <fullName evidence="1">Anhydro-N-acetylmuramic acid kinase</fullName>
    </submittedName>
</protein>
<dbReference type="PANTHER" id="PTHR30605">
    <property type="entry name" value="ANHYDRO-N-ACETYLMURAMIC ACID KINASE"/>
    <property type="match status" value="1"/>
</dbReference>
<dbReference type="InterPro" id="IPR005338">
    <property type="entry name" value="Anhydro_N_Ac-Mur_kinase"/>
</dbReference>
<name>A0A345UJK2_9BACT</name>
<evidence type="ECO:0000313" key="2">
    <source>
        <dbReference type="Proteomes" id="UP000254808"/>
    </source>
</evidence>
<dbReference type="SUPFAM" id="SSF53067">
    <property type="entry name" value="Actin-like ATPase domain"/>
    <property type="match status" value="1"/>
</dbReference>
<dbReference type="Proteomes" id="UP000254808">
    <property type="component" value="Chromosome"/>
</dbReference>
<dbReference type="InterPro" id="IPR043129">
    <property type="entry name" value="ATPase_NBD"/>
</dbReference>
<dbReference type="AlphaFoldDB" id="A0A345UJK2"/>
<keyword evidence="1" id="KW-0418">Kinase</keyword>
<evidence type="ECO:0000313" key="1">
    <source>
        <dbReference type="EMBL" id="AXJ00654.1"/>
    </source>
</evidence>
<dbReference type="Gene3D" id="3.30.420.40">
    <property type="match status" value="2"/>
</dbReference>
<dbReference type="RefSeq" id="WP_114983926.1">
    <property type="nucleotide sequence ID" value="NZ_CP027806.1"/>
</dbReference>
<dbReference type="GO" id="GO:0009254">
    <property type="term" value="P:peptidoglycan turnover"/>
    <property type="evidence" value="ECO:0007669"/>
    <property type="project" value="InterPro"/>
</dbReference>